<accession>A0ACD5AQD0</accession>
<evidence type="ECO:0000313" key="1">
    <source>
        <dbReference type="EMBL" id="WWQ69425.1"/>
    </source>
</evidence>
<dbReference type="Proteomes" id="UP001432251">
    <property type="component" value="Plasmid p1"/>
</dbReference>
<keyword evidence="1" id="KW-0614">Plasmid</keyword>
<evidence type="ECO:0000313" key="2">
    <source>
        <dbReference type="Proteomes" id="UP001432251"/>
    </source>
</evidence>
<geneLocation type="plasmid" evidence="1 2">
    <name>p1</name>
</geneLocation>
<proteinExistence type="predicted"/>
<organism evidence="1 2">
    <name type="scientific">Streptomyces citrinus</name>
    <dbReference type="NCBI Taxonomy" id="3118173"/>
    <lineage>
        <taxon>Bacteria</taxon>
        <taxon>Bacillati</taxon>
        <taxon>Actinomycetota</taxon>
        <taxon>Actinomycetes</taxon>
        <taxon>Kitasatosporales</taxon>
        <taxon>Streptomycetaceae</taxon>
        <taxon>Streptomyces</taxon>
    </lineage>
</organism>
<name>A0ACD5AQD0_9ACTN</name>
<reference evidence="1" key="1">
    <citation type="journal article" date="2025" name="Int. J. Syst. Evol. Microbiol.">
        <title>Streptomyces citrinus sp. nov., with yellow diffusible pigment.</title>
        <authorList>
            <person name="He Y."/>
            <person name="Yang E."/>
            <person name="Xu J."/>
            <person name="Sun Y."/>
            <person name="Sun L."/>
        </authorList>
    </citation>
    <scope>NUCLEOTIDE SEQUENCE</scope>
    <source>
        <strain evidence="1">Q6</strain>
    </source>
</reference>
<gene>
    <name evidence="1" type="ORF">V2W30_40325</name>
</gene>
<protein>
    <submittedName>
        <fullName evidence="1">Uncharacterized protein</fullName>
    </submittedName>
</protein>
<dbReference type="EMBL" id="CP146023">
    <property type="protein sequence ID" value="WWQ69425.1"/>
    <property type="molecule type" value="Genomic_DNA"/>
</dbReference>
<sequence length="191" mass="21215">MYVLVPDDPVFYAKFQSLEEPLLRHLYGLHRSGAASDDERVVADAYDSWVQVLLKLPLWARWHTEDTPAGPPRYTLYGAGGDQLTSLYPIDVAPVDLGHLTAGLDLFAGAGSAYREEGFAEIFRRVMEVLLLPAPPDLLNALLLKVSQDAAGCVTLPAGREREYRRFCEEIVTILSSGDTFGFRSHLAMYL</sequence>
<keyword evidence="2" id="KW-1185">Reference proteome</keyword>